<dbReference type="GO" id="GO:0003723">
    <property type="term" value="F:RNA binding"/>
    <property type="evidence" value="ECO:0007669"/>
    <property type="project" value="InterPro"/>
</dbReference>
<proteinExistence type="predicted"/>
<sequence length="87" mass="9765">MDWLFQDVAQAGQVDIFIRACERFLMPDGLALLSLKAASERWTGEGESALFAGVESALMKAGYDLEESIELTGFEDNHRLFVVRKPR</sequence>
<dbReference type="InterPro" id="IPR029063">
    <property type="entry name" value="SAM-dependent_MTases_sf"/>
</dbReference>
<dbReference type="Pfam" id="PF01269">
    <property type="entry name" value="Fibrillarin"/>
    <property type="match status" value="1"/>
</dbReference>
<dbReference type="AlphaFoldDB" id="D6PB63"/>
<reference evidence="1" key="1">
    <citation type="journal article" date="2010" name="ISME J.">
        <title>Metagenome of the Mediterranean deep chlorophyll maximum studied by direct and fosmid library 454 pyrosequencing.</title>
        <authorList>
            <person name="Ghai R."/>
            <person name="Martin-Cuadrado A.B."/>
            <person name="Molto A.G."/>
            <person name="Heredia I.G."/>
            <person name="Cabrera R."/>
            <person name="Martin J."/>
            <person name="Verdu M."/>
            <person name="Deschamps P."/>
            <person name="Moreira D."/>
            <person name="Lopez-Garcia P."/>
            <person name="Mira A."/>
            <person name="Rodriguez-Valera F."/>
        </authorList>
    </citation>
    <scope>NUCLEOTIDE SEQUENCE</scope>
</reference>
<accession>D6PB63</accession>
<organism evidence="1">
    <name type="scientific">uncultured archaeon MedDCM-OCT-S04-C140</name>
    <dbReference type="NCBI Taxonomy" id="743085"/>
    <lineage>
        <taxon>Archaea</taxon>
        <taxon>environmental samples</taxon>
    </lineage>
</organism>
<protein>
    <submittedName>
        <fullName evidence="1">Uncharacterized protein</fullName>
    </submittedName>
</protein>
<name>D6PB63_9ARCH</name>
<dbReference type="GO" id="GO:0006364">
    <property type="term" value="P:rRNA processing"/>
    <property type="evidence" value="ECO:0007669"/>
    <property type="project" value="InterPro"/>
</dbReference>
<evidence type="ECO:0000313" key="1">
    <source>
        <dbReference type="EMBL" id="ADD92964.1"/>
    </source>
</evidence>
<dbReference type="Gene3D" id="3.40.50.150">
    <property type="entry name" value="Vaccinia Virus protein VP39"/>
    <property type="match status" value="1"/>
</dbReference>
<dbReference type="InterPro" id="IPR000692">
    <property type="entry name" value="Fibrillarin"/>
</dbReference>
<dbReference type="GO" id="GO:0008168">
    <property type="term" value="F:methyltransferase activity"/>
    <property type="evidence" value="ECO:0007669"/>
    <property type="project" value="InterPro"/>
</dbReference>
<dbReference type="EMBL" id="GU942959">
    <property type="protein sequence ID" value="ADD92964.1"/>
    <property type="molecule type" value="Genomic_DNA"/>
</dbReference>